<gene>
    <name evidence="2" type="ORF">H5410_061921</name>
</gene>
<feature type="transmembrane region" description="Helical" evidence="1">
    <location>
        <begin position="36"/>
        <end position="58"/>
    </location>
</feature>
<dbReference type="Proteomes" id="UP000824120">
    <property type="component" value="Chromosome 12"/>
</dbReference>
<evidence type="ECO:0000256" key="1">
    <source>
        <dbReference type="SAM" id="Phobius"/>
    </source>
</evidence>
<dbReference type="AlphaFoldDB" id="A0A9J5W913"/>
<protein>
    <submittedName>
        <fullName evidence="2">Uncharacterized protein</fullName>
    </submittedName>
</protein>
<keyword evidence="1" id="KW-0472">Membrane</keyword>
<accession>A0A9J5W913</accession>
<evidence type="ECO:0000313" key="2">
    <source>
        <dbReference type="EMBL" id="KAG5572155.1"/>
    </source>
</evidence>
<comment type="caution">
    <text evidence="2">The sequence shown here is derived from an EMBL/GenBank/DDBJ whole genome shotgun (WGS) entry which is preliminary data.</text>
</comment>
<sequence length="111" mass="12553">MPNLDNSCMSPLLLAPSLACLHSCLFSFMFQSSSSYYSPLYPCPQVYIIVVIIGNTNFKRLSTKKLLIYVPWKQDHFVHLVSEFDRLNLFRLDGIATVLTLMKGIASAYLA</sequence>
<keyword evidence="1" id="KW-1133">Transmembrane helix</keyword>
<proteinExistence type="predicted"/>
<name>A0A9J5W913_SOLCO</name>
<keyword evidence="3" id="KW-1185">Reference proteome</keyword>
<dbReference type="EMBL" id="JACXVP010000012">
    <property type="protein sequence ID" value="KAG5572155.1"/>
    <property type="molecule type" value="Genomic_DNA"/>
</dbReference>
<keyword evidence="1" id="KW-0812">Transmembrane</keyword>
<reference evidence="2 3" key="1">
    <citation type="submission" date="2020-09" db="EMBL/GenBank/DDBJ databases">
        <title>De no assembly of potato wild relative species, Solanum commersonii.</title>
        <authorList>
            <person name="Cho K."/>
        </authorList>
    </citation>
    <scope>NUCLEOTIDE SEQUENCE [LARGE SCALE GENOMIC DNA]</scope>
    <source>
        <strain evidence="2">LZ3.2</strain>
        <tissue evidence="2">Leaf</tissue>
    </source>
</reference>
<evidence type="ECO:0000313" key="3">
    <source>
        <dbReference type="Proteomes" id="UP000824120"/>
    </source>
</evidence>
<organism evidence="2 3">
    <name type="scientific">Solanum commersonii</name>
    <name type="common">Commerson's wild potato</name>
    <name type="synonym">Commerson's nightshade</name>
    <dbReference type="NCBI Taxonomy" id="4109"/>
    <lineage>
        <taxon>Eukaryota</taxon>
        <taxon>Viridiplantae</taxon>
        <taxon>Streptophyta</taxon>
        <taxon>Embryophyta</taxon>
        <taxon>Tracheophyta</taxon>
        <taxon>Spermatophyta</taxon>
        <taxon>Magnoliopsida</taxon>
        <taxon>eudicotyledons</taxon>
        <taxon>Gunneridae</taxon>
        <taxon>Pentapetalae</taxon>
        <taxon>asterids</taxon>
        <taxon>lamiids</taxon>
        <taxon>Solanales</taxon>
        <taxon>Solanaceae</taxon>
        <taxon>Solanoideae</taxon>
        <taxon>Solaneae</taxon>
        <taxon>Solanum</taxon>
    </lineage>
</organism>